<evidence type="ECO:0000313" key="1">
    <source>
        <dbReference type="EMBL" id="LAA83706.1"/>
    </source>
</evidence>
<protein>
    <submittedName>
        <fullName evidence="1">Uncharacterized protein</fullName>
    </submittedName>
</protein>
<proteinExistence type="predicted"/>
<reference evidence="1" key="1">
    <citation type="submission" date="2017-07" db="EMBL/GenBank/DDBJ databases">
        <authorList>
            <person name="Mikheyev A."/>
            <person name="Grau M."/>
        </authorList>
    </citation>
    <scope>NUCLEOTIDE SEQUENCE</scope>
    <source>
        <tissue evidence="1">Venom_gland</tissue>
    </source>
</reference>
<organism evidence="1">
    <name type="scientific">Micrurus lemniscatus lemniscatus</name>
    <dbReference type="NCBI Taxonomy" id="129467"/>
    <lineage>
        <taxon>Eukaryota</taxon>
        <taxon>Metazoa</taxon>
        <taxon>Chordata</taxon>
        <taxon>Craniata</taxon>
        <taxon>Vertebrata</taxon>
        <taxon>Euteleostomi</taxon>
        <taxon>Lepidosauria</taxon>
        <taxon>Squamata</taxon>
        <taxon>Bifurcata</taxon>
        <taxon>Unidentata</taxon>
        <taxon>Episquamata</taxon>
        <taxon>Toxicofera</taxon>
        <taxon>Serpentes</taxon>
        <taxon>Colubroidea</taxon>
        <taxon>Elapidae</taxon>
        <taxon>Elapinae</taxon>
        <taxon>Micrurus</taxon>
    </lineage>
</organism>
<reference evidence="1" key="2">
    <citation type="submission" date="2017-11" db="EMBL/GenBank/DDBJ databases">
        <title>Coralsnake Venomics: Analyses of Venom Gland Transcriptomes and Proteomes of Six Brazilian Taxa.</title>
        <authorList>
            <person name="Aird S.D."/>
            <person name="Jorge da Silva N."/>
            <person name="Qiu L."/>
            <person name="Villar-Briones A."/>
            <person name="Aparecida-Saddi V."/>
            <person name="Campos-Telles M.P."/>
            <person name="Grau M."/>
            <person name="Mikheyev A.S."/>
        </authorList>
    </citation>
    <scope>NUCLEOTIDE SEQUENCE</scope>
    <source>
        <tissue evidence="1">Venom_gland</tissue>
    </source>
</reference>
<accession>A0A2D4IHL6</accession>
<name>A0A2D4IHL6_MICLE</name>
<sequence>MNKDQGRLCNICTVDEYLSKFYHCSQVKSSPLPNRTKKPKTVRKITAFPASTRPQAPHLITSTRARMIGSPKAETTIPVVKKYDSSLQVLLAASVSSLTLLAIK</sequence>
<dbReference type="AlphaFoldDB" id="A0A2D4IHL6"/>
<dbReference type="EMBL" id="IACK01105292">
    <property type="protein sequence ID" value="LAA83706.1"/>
    <property type="molecule type" value="Transcribed_RNA"/>
</dbReference>